<feature type="compositionally biased region" description="Gly residues" evidence="1">
    <location>
        <begin position="632"/>
        <end position="657"/>
    </location>
</feature>
<dbReference type="AlphaFoldDB" id="A0AAD3DQ24"/>
<feature type="region of interest" description="Disordered" evidence="1">
    <location>
        <begin position="1004"/>
        <end position="1079"/>
    </location>
</feature>
<name>A0AAD3DQ24_9CHLO</name>
<organism evidence="2 3">
    <name type="scientific">Astrephomene gubernaculifera</name>
    <dbReference type="NCBI Taxonomy" id="47775"/>
    <lineage>
        <taxon>Eukaryota</taxon>
        <taxon>Viridiplantae</taxon>
        <taxon>Chlorophyta</taxon>
        <taxon>core chlorophytes</taxon>
        <taxon>Chlorophyceae</taxon>
        <taxon>CS clade</taxon>
        <taxon>Chlamydomonadales</taxon>
        <taxon>Astrephomenaceae</taxon>
        <taxon>Astrephomene</taxon>
    </lineage>
</organism>
<keyword evidence="3" id="KW-1185">Reference proteome</keyword>
<gene>
    <name evidence="2" type="ORF">Agub_g5833</name>
</gene>
<dbReference type="GO" id="GO:0045944">
    <property type="term" value="P:positive regulation of transcription by RNA polymerase II"/>
    <property type="evidence" value="ECO:0007669"/>
    <property type="project" value="TreeGrafter"/>
</dbReference>
<feature type="compositionally biased region" description="Low complexity" evidence="1">
    <location>
        <begin position="100"/>
        <end position="117"/>
    </location>
</feature>
<feature type="compositionally biased region" description="Basic residues" evidence="1">
    <location>
        <begin position="1069"/>
        <end position="1079"/>
    </location>
</feature>
<feature type="region of interest" description="Disordered" evidence="1">
    <location>
        <begin position="793"/>
        <end position="838"/>
    </location>
</feature>
<reference evidence="2 3" key="1">
    <citation type="journal article" date="2021" name="Sci. Rep.">
        <title>Genome sequencing of the multicellular alga Astrephomene provides insights into convergent evolution of germ-soma differentiation.</title>
        <authorList>
            <person name="Yamashita S."/>
            <person name="Yamamoto K."/>
            <person name="Matsuzaki R."/>
            <person name="Suzuki S."/>
            <person name="Yamaguchi H."/>
            <person name="Hirooka S."/>
            <person name="Minakuchi Y."/>
            <person name="Miyagishima S."/>
            <person name="Kawachi M."/>
            <person name="Toyoda A."/>
            <person name="Nozaki H."/>
        </authorList>
    </citation>
    <scope>NUCLEOTIDE SEQUENCE [LARGE SCALE GENOMIC DNA]</scope>
    <source>
        <strain evidence="2 3">NIES-4017</strain>
    </source>
</reference>
<dbReference type="GO" id="GO:0005634">
    <property type="term" value="C:nucleus"/>
    <property type="evidence" value="ECO:0007669"/>
    <property type="project" value="TreeGrafter"/>
</dbReference>
<feature type="compositionally biased region" description="Gly residues" evidence="1">
    <location>
        <begin position="230"/>
        <end position="242"/>
    </location>
</feature>
<protein>
    <recommendedName>
        <fullName evidence="4">U-box domain-containing protein</fullName>
    </recommendedName>
</protein>
<feature type="region of interest" description="Disordered" evidence="1">
    <location>
        <begin position="226"/>
        <end position="266"/>
    </location>
</feature>
<dbReference type="GO" id="GO:0003713">
    <property type="term" value="F:transcription coactivator activity"/>
    <property type="evidence" value="ECO:0007669"/>
    <property type="project" value="TreeGrafter"/>
</dbReference>
<dbReference type="InterPro" id="IPR013083">
    <property type="entry name" value="Znf_RING/FYVE/PHD"/>
</dbReference>
<dbReference type="SUPFAM" id="SSF57850">
    <property type="entry name" value="RING/U-box"/>
    <property type="match status" value="1"/>
</dbReference>
<feature type="compositionally biased region" description="Low complexity" evidence="1">
    <location>
        <begin position="591"/>
        <end position="631"/>
    </location>
</feature>
<evidence type="ECO:0008006" key="4">
    <source>
        <dbReference type="Google" id="ProtNLM"/>
    </source>
</evidence>
<sequence>MAHAGGSEPGVCATNLSQPTLLFLRKGLPRRFLCFRSWRIISDPMFDTSDVGGRLADRMAVEAGSRRSDASGVSHNPTLTRYKTEIDAWLAANATLAPAATTPIQQQSQDSQQTSQEQPERLPGPVPALALNPPDWSLQLAQRYITATAVPPSYFCPLARCVMREPVRDRRDPERVYERSAITAFVRQYGCNPVTGQPMCLAHLGRAAFEEDAILEWVAEHTTTTTTTWWGGGGRGEGGSSGNGQQQAAAAAAEQEQVQAGGQPPAAVGGVAREAASAPVAPALPVCGGGGGGGGGSINNVVAALTPPGSGSGAAAAAAGGGGAAGGAAAASAAAAAAAAAGSVDASLIPLNPTRPCKDPLNPPLVGPSTPLSLSRRRARKWFGEGCKGRTLRVRVVSDCLLQPGEHSAQLCYARPQRRFLLPGLSRVAEGCHHLGWSCVAGGALLVLYLRTPGEQQRRVAAEEEQGAVREREQRVQQVAGAGGAGSGVAAAAAAAAPAAVPAAAQGPAAAVLAPRLSGAAAAVKAAGMTAAAAVAAAAPPGVVAAAPAAAVAAAPAGGMSGAAAAPAAAPAAPAAAASHAGPSSQGGAGQQQQQPQPQQQLGLVVGGQEQQQQQLADAAAPTQHAAAGRSSGTGGHGGAGGSGGRAGGSGVEGRGAGADAAAGADAGADADADAAAGAGSWDIPLSPMQPCKDQLRPPLVKTTSCYLSINRAKEWFGSSDAAAAEDIRTKVVLDGAVQPEEHTTSLKLYPSRRSCFVIGLGRRFKVNYLLGWSCTPGGVLVAHLRSPAAQRGVEEGATEAAPVSRQQQLPATGGGGASEPPAGQQQPGGAAPREATDAAAAGVSVAAAAASTAAAADRSLLAPRRLAAAAAAAGGGGSGGAAAGTSAAAPGQAAANVQPGVVDYRERLLTHRFLYINAAHARQWFGTANSKSDIPVVIELDGRVQSPTFYVRATLHFYKNFTIAGSDLHRAAAGKWFLGWSRPSPDGPLHLLLRTATQHEVAAAKEKERRKEQSRQQKRRRTGGAEGAVEGGGAVTGTPEPGAGERGVMRDGVAEEGEGEGEQEGHERRRKRSRNAEL</sequence>
<feature type="region of interest" description="Disordered" evidence="1">
    <location>
        <begin position="100"/>
        <end position="128"/>
    </location>
</feature>
<comment type="caution">
    <text evidence="2">The sequence shown here is derived from an EMBL/GenBank/DDBJ whole genome shotgun (WGS) entry which is preliminary data.</text>
</comment>
<feature type="compositionally biased region" description="Gly residues" evidence="1">
    <location>
        <begin position="1025"/>
        <end position="1036"/>
    </location>
</feature>
<feature type="compositionally biased region" description="Low complexity" evidence="1">
    <location>
        <begin position="243"/>
        <end position="266"/>
    </location>
</feature>
<feature type="region of interest" description="Disordered" evidence="1">
    <location>
        <begin position="575"/>
        <end position="663"/>
    </location>
</feature>
<dbReference type="EMBL" id="BMAR01000008">
    <property type="protein sequence ID" value="GFR44562.1"/>
    <property type="molecule type" value="Genomic_DNA"/>
</dbReference>
<evidence type="ECO:0000313" key="3">
    <source>
        <dbReference type="Proteomes" id="UP001054857"/>
    </source>
</evidence>
<dbReference type="PANTHER" id="PTHR23107">
    <property type="entry name" value="SYNOVIAL SARCOMA ASSOCIATED SS18 PROTEIN"/>
    <property type="match status" value="1"/>
</dbReference>
<dbReference type="Gene3D" id="3.30.40.10">
    <property type="entry name" value="Zinc/RING finger domain, C3HC4 (zinc finger)"/>
    <property type="match status" value="1"/>
</dbReference>
<proteinExistence type="predicted"/>
<accession>A0AAD3DQ24</accession>
<dbReference type="Proteomes" id="UP001054857">
    <property type="component" value="Unassembled WGS sequence"/>
</dbReference>
<evidence type="ECO:0000313" key="2">
    <source>
        <dbReference type="EMBL" id="GFR44562.1"/>
    </source>
</evidence>
<feature type="compositionally biased region" description="Low complexity" evidence="1">
    <location>
        <begin position="819"/>
        <end position="838"/>
    </location>
</feature>
<evidence type="ECO:0000256" key="1">
    <source>
        <dbReference type="SAM" id="MobiDB-lite"/>
    </source>
</evidence>
<feature type="compositionally biased region" description="Low complexity" evidence="1">
    <location>
        <begin position="575"/>
        <end position="584"/>
    </location>
</feature>
<dbReference type="PANTHER" id="PTHR23107:SF0">
    <property type="entry name" value="IP09280P"/>
    <property type="match status" value="1"/>
</dbReference>
<feature type="compositionally biased region" description="Basic and acidic residues" evidence="1">
    <location>
        <begin position="1004"/>
        <end position="1016"/>
    </location>
</feature>